<accession>A0A4S4M7Y0</accession>
<sequence length="79" mass="8415">MGAAGVTRWAVGGPLIVLLPEVEGPPSHVGDSEFGGVEHDRRVVAYETEITVNGAWPYRWGDGDIVRETFGVDTCCEGA</sequence>
<gene>
    <name evidence="1" type="ORF">EW146_g222</name>
</gene>
<name>A0A4S4M7Y0_9AGAM</name>
<keyword evidence="2" id="KW-1185">Reference proteome</keyword>
<evidence type="ECO:0000313" key="1">
    <source>
        <dbReference type="EMBL" id="THH21299.1"/>
    </source>
</evidence>
<evidence type="ECO:0000313" key="2">
    <source>
        <dbReference type="Proteomes" id="UP000310158"/>
    </source>
</evidence>
<dbReference type="EMBL" id="SGPL01000005">
    <property type="protein sequence ID" value="THH21299.1"/>
    <property type="molecule type" value="Genomic_DNA"/>
</dbReference>
<dbReference type="Proteomes" id="UP000310158">
    <property type="component" value="Unassembled WGS sequence"/>
</dbReference>
<comment type="caution">
    <text evidence="1">The sequence shown here is derived from an EMBL/GenBank/DDBJ whole genome shotgun (WGS) entry which is preliminary data.</text>
</comment>
<reference evidence="1 2" key="1">
    <citation type="submission" date="2019-02" db="EMBL/GenBank/DDBJ databases">
        <title>Genome sequencing of the rare red list fungi Bondarzewia mesenterica.</title>
        <authorList>
            <person name="Buettner E."/>
            <person name="Kellner H."/>
        </authorList>
    </citation>
    <scope>NUCLEOTIDE SEQUENCE [LARGE SCALE GENOMIC DNA]</scope>
    <source>
        <strain evidence="1 2">DSM 108281</strain>
    </source>
</reference>
<dbReference type="AlphaFoldDB" id="A0A4S4M7Y0"/>
<protein>
    <submittedName>
        <fullName evidence="1">Uncharacterized protein</fullName>
    </submittedName>
</protein>
<proteinExistence type="predicted"/>
<organism evidence="1 2">
    <name type="scientific">Bondarzewia mesenterica</name>
    <dbReference type="NCBI Taxonomy" id="1095465"/>
    <lineage>
        <taxon>Eukaryota</taxon>
        <taxon>Fungi</taxon>
        <taxon>Dikarya</taxon>
        <taxon>Basidiomycota</taxon>
        <taxon>Agaricomycotina</taxon>
        <taxon>Agaricomycetes</taxon>
        <taxon>Russulales</taxon>
        <taxon>Bondarzewiaceae</taxon>
        <taxon>Bondarzewia</taxon>
    </lineage>
</organism>